<keyword evidence="5" id="KW-1185">Reference proteome</keyword>
<evidence type="ECO:0000259" key="2">
    <source>
        <dbReference type="Pfam" id="PF13280"/>
    </source>
</evidence>
<dbReference type="SUPFAM" id="SSF46785">
    <property type="entry name" value="Winged helix' DNA-binding domain"/>
    <property type="match status" value="1"/>
</dbReference>
<dbReference type="STRING" id="28083.Lbir_1342"/>
<feature type="domain" description="WYL" evidence="2">
    <location>
        <begin position="154"/>
        <end position="216"/>
    </location>
</feature>
<accession>A0A378ICC9</accession>
<evidence type="ECO:0000313" key="5">
    <source>
        <dbReference type="Proteomes" id="UP000054735"/>
    </source>
</evidence>
<dbReference type="Proteomes" id="UP000255066">
    <property type="component" value="Unassembled WGS sequence"/>
</dbReference>
<gene>
    <name evidence="3" type="ORF">Lbir_1342</name>
    <name evidence="4" type="ORF">NCTC12437_02638</name>
</gene>
<dbReference type="EMBL" id="LNXT01000015">
    <property type="protein sequence ID" value="KTC72567.1"/>
    <property type="molecule type" value="Genomic_DNA"/>
</dbReference>
<dbReference type="RefSeq" id="WP_237758999.1">
    <property type="nucleotide sequence ID" value="NZ_CAAAHV010000042.1"/>
</dbReference>
<dbReference type="AlphaFoldDB" id="A0A378ICC9"/>
<protein>
    <submittedName>
        <fullName evidence="4">Transcription regulator protein, DeoR family</fullName>
    </submittedName>
</protein>
<evidence type="ECO:0000313" key="3">
    <source>
        <dbReference type="EMBL" id="KTC72567.1"/>
    </source>
</evidence>
<dbReference type="PANTHER" id="PTHR34580:SF3">
    <property type="entry name" value="PROTEIN PAFB"/>
    <property type="match status" value="1"/>
</dbReference>
<dbReference type="InterPro" id="IPR013196">
    <property type="entry name" value="HTH_11"/>
</dbReference>
<evidence type="ECO:0000259" key="1">
    <source>
        <dbReference type="Pfam" id="PF08279"/>
    </source>
</evidence>
<sequence>MLPKYGNIHIWYTALSRANRLLELLQLLRQHRYPVSGKLLAEKLGISLRTFYRDIAALQSQGADISGEPGVGYVLKPGFMLPPLMFSEEEIEAIVLGSRWVARRADHKLQLAAASALAKISSVLPHDLRQQLESSGLLVGPANTVLSNDSYEALIRHAIRKEYKLEIAYSDAKEAATTRIIWPLALGFFESTRVVIAWCEKRNDFRHFRSDRITSLSLIETGFGKNRQALLKQWRAAFNIPEQ</sequence>
<reference evidence="4 6" key="2">
    <citation type="submission" date="2018-06" db="EMBL/GenBank/DDBJ databases">
        <authorList>
            <consortium name="Pathogen Informatics"/>
            <person name="Doyle S."/>
        </authorList>
    </citation>
    <scope>NUCLEOTIDE SEQUENCE [LARGE SCALE GENOMIC DNA]</scope>
    <source>
        <strain evidence="4 6">NCTC12437</strain>
    </source>
</reference>
<evidence type="ECO:0000313" key="6">
    <source>
        <dbReference type="Proteomes" id="UP000255066"/>
    </source>
</evidence>
<dbReference type="Proteomes" id="UP000054735">
    <property type="component" value="Unassembled WGS sequence"/>
</dbReference>
<dbReference type="InterPro" id="IPR051534">
    <property type="entry name" value="CBASS_pafABC_assoc_protein"/>
</dbReference>
<feature type="domain" description="Helix-turn-helix type 11" evidence="1">
    <location>
        <begin position="20"/>
        <end position="73"/>
    </location>
</feature>
<dbReference type="PROSITE" id="PS52050">
    <property type="entry name" value="WYL"/>
    <property type="match status" value="1"/>
</dbReference>
<proteinExistence type="predicted"/>
<dbReference type="InterPro" id="IPR036390">
    <property type="entry name" value="WH_DNA-bd_sf"/>
</dbReference>
<dbReference type="EMBL" id="UGNW01000001">
    <property type="protein sequence ID" value="STX32839.1"/>
    <property type="molecule type" value="Genomic_DNA"/>
</dbReference>
<dbReference type="PANTHER" id="PTHR34580">
    <property type="match status" value="1"/>
</dbReference>
<reference evidence="3 5" key="1">
    <citation type="submission" date="2015-11" db="EMBL/GenBank/DDBJ databases">
        <title>Genomic analysis of 38 Legionella species identifies large and diverse effector repertoires.</title>
        <authorList>
            <person name="Burstein D."/>
            <person name="Amaro F."/>
            <person name="Zusman T."/>
            <person name="Lifshitz Z."/>
            <person name="Cohen O."/>
            <person name="Gilbert J.A."/>
            <person name="Pupko T."/>
            <person name="Shuman H.A."/>
            <person name="Segal G."/>
        </authorList>
    </citation>
    <scope>NUCLEOTIDE SEQUENCE [LARGE SCALE GENOMIC DNA]</scope>
    <source>
        <strain evidence="3 5">CDC#1407-AL-14</strain>
    </source>
</reference>
<dbReference type="Gene3D" id="1.10.10.10">
    <property type="entry name" value="Winged helix-like DNA-binding domain superfamily/Winged helix DNA-binding domain"/>
    <property type="match status" value="1"/>
</dbReference>
<dbReference type="InterPro" id="IPR036388">
    <property type="entry name" value="WH-like_DNA-bd_sf"/>
</dbReference>
<dbReference type="InterPro" id="IPR026881">
    <property type="entry name" value="WYL_dom"/>
</dbReference>
<evidence type="ECO:0000313" key="4">
    <source>
        <dbReference type="EMBL" id="STX32839.1"/>
    </source>
</evidence>
<organism evidence="4 6">
    <name type="scientific">Legionella birminghamensis</name>
    <dbReference type="NCBI Taxonomy" id="28083"/>
    <lineage>
        <taxon>Bacteria</taxon>
        <taxon>Pseudomonadati</taxon>
        <taxon>Pseudomonadota</taxon>
        <taxon>Gammaproteobacteria</taxon>
        <taxon>Legionellales</taxon>
        <taxon>Legionellaceae</taxon>
        <taxon>Legionella</taxon>
    </lineage>
</organism>
<dbReference type="Pfam" id="PF08279">
    <property type="entry name" value="HTH_11"/>
    <property type="match status" value="1"/>
</dbReference>
<name>A0A378ICC9_9GAMM</name>
<dbReference type="Pfam" id="PF13280">
    <property type="entry name" value="WYL"/>
    <property type="match status" value="1"/>
</dbReference>